<dbReference type="SUPFAM" id="SSF48452">
    <property type="entry name" value="TPR-like"/>
    <property type="match status" value="1"/>
</dbReference>
<dbReference type="InterPro" id="IPR059179">
    <property type="entry name" value="MLKL-like_MCAfunc"/>
</dbReference>
<dbReference type="Pfam" id="PF20703">
    <property type="entry name" value="nSTAND1"/>
    <property type="match status" value="1"/>
</dbReference>
<dbReference type="GO" id="GO:0007166">
    <property type="term" value="P:cell surface receptor signaling pathway"/>
    <property type="evidence" value="ECO:0007669"/>
    <property type="project" value="InterPro"/>
</dbReference>
<protein>
    <recommendedName>
        <fullName evidence="1">Novel STAND NTPase 1 domain-containing protein</fullName>
    </recommendedName>
</protein>
<dbReference type="Gene3D" id="1.25.40.10">
    <property type="entry name" value="Tetratricopeptide repeat domain"/>
    <property type="match status" value="1"/>
</dbReference>
<dbReference type="AlphaFoldDB" id="A0AAD6ZS17"/>
<evidence type="ECO:0000313" key="2">
    <source>
        <dbReference type="EMBL" id="KAJ7336768.1"/>
    </source>
</evidence>
<dbReference type="InterPro" id="IPR049052">
    <property type="entry name" value="nSTAND1"/>
</dbReference>
<feature type="non-terminal residue" evidence="2">
    <location>
        <position position="1"/>
    </location>
</feature>
<accession>A0AAD6ZS17</accession>
<dbReference type="SUPFAM" id="SSF52540">
    <property type="entry name" value="P-loop containing nucleoside triphosphate hydrolases"/>
    <property type="match status" value="1"/>
</dbReference>
<dbReference type="CDD" id="cd21037">
    <property type="entry name" value="MLKL_NTD"/>
    <property type="match status" value="1"/>
</dbReference>
<comment type="caution">
    <text evidence="2">The sequence shown here is derived from an EMBL/GenBank/DDBJ whole genome shotgun (WGS) entry which is preliminary data.</text>
</comment>
<keyword evidence="3" id="KW-1185">Reference proteome</keyword>
<evidence type="ECO:0000313" key="3">
    <source>
        <dbReference type="Proteomes" id="UP001218218"/>
    </source>
</evidence>
<dbReference type="InterPro" id="IPR027417">
    <property type="entry name" value="P-loop_NTPase"/>
</dbReference>
<dbReference type="PANTHER" id="PTHR47691:SF3">
    <property type="entry name" value="HTH-TYPE TRANSCRIPTIONAL REGULATOR RV0890C-RELATED"/>
    <property type="match status" value="1"/>
</dbReference>
<dbReference type="Gene3D" id="3.40.50.300">
    <property type="entry name" value="P-loop containing nucleotide triphosphate hydrolases"/>
    <property type="match status" value="1"/>
</dbReference>
<dbReference type="PANTHER" id="PTHR47691">
    <property type="entry name" value="REGULATOR-RELATED"/>
    <property type="match status" value="1"/>
</dbReference>
<gene>
    <name evidence="2" type="ORF">DFH08DRAFT_280755</name>
</gene>
<feature type="domain" description="Novel STAND NTPase 1" evidence="1">
    <location>
        <begin position="210"/>
        <end position="349"/>
    </location>
</feature>
<proteinExistence type="predicted"/>
<organism evidence="2 3">
    <name type="scientific">Mycena albidolilacea</name>
    <dbReference type="NCBI Taxonomy" id="1033008"/>
    <lineage>
        <taxon>Eukaryota</taxon>
        <taxon>Fungi</taxon>
        <taxon>Dikarya</taxon>
        <taxon>Basidiomycota</taxon>
        <taxon>Agaricomycotina</taxon>
        <taxon>Agaricomycetes</taxon>
        <taxon>Agaricomycetidae</taxon>
        <taxon>Agaricales</taxon>
        <taxon>Marasmiineae</taxon>
        <taxon>Mycenaceae</taxon>
        <taxon>Mycena</taxon>
    </lineage>
</organism>
<dbReference type="EMBL" id="JARIHO010000030">
    <property type="protein sequence ID" value="KAJ7336768.1"/>
    <property type="molecule type" value="Genomic_DNA"/>
</dbReference>
<dbReference type="Proteomes" id="UP001218218">
    <property type="component" value="Unassembled WGS sequence"/>
</dbReference>
<evidence type="ECO:0000259" key="1">
    <source>
        <dbReference type="Pfam" id="PF20703"/>
    </source>
</evidence>
<dbReference type="Gene3D" id="1.20.930.20">
    <property type="entry name" value="Adaptor protein Cbl, N-terminal domain"/>
    <property type="match status" value="1"/>
</dbReference>
<dbReference type="CDD" id="cd00009">
    <property type="entry name" value="AAA"/>
    <property type="match status" value="1"/>
</dbReference>
<sequence length="1074" mass="120620">RHTTETEIRFKNIVACLTPALTVLKELNDAFGPPFVQHISSTIETLIDVVQHVKRNKDECAHLMENIHQVLYAIINLHLKSEVVGSLSPAMLNNIGKFMETLQKIYTFLERQQDGNKLKHLFRSNETQNLLKDCYAGLDHAIKVFQITARAAVFNEIDTMKATAKIMHKELLELIQTLADTSTSSDGQSVYLGAKEIKNSSNSFSILPSKPKIFHGRESELESIIKMLDKKSPRIAILGGGGMGKTSLARAVLHHPDTSAKFEHRFFVSGEAATTSIELAALVGLHVGLNLGENLTKPVVQYFSRKSPCLLVLDNIETVWEPIQSRSGVEEFLSLLTDVEHLALIITMRGAERPAKVRWTHPCLMPLQPLSDEAAQQTFMDITDNVYKKEDIHKVLQFTDNMPLAVELIAHLSDYEGLLNVLTRWETEKTAVFSVGYDRKSNLDASINLSLSSPRITSDSKDLLSLLSILPDGLSDVELVQSNFPIPNILSCKATLQATSLAYQDGSRRLRSLMPVREHVKQFLPPSKSLIQCLHKHFYALLDLFREYNGEQLQGVVNPVTSNLANLHEVLRRGLLYNSGLNLVDTIQCIISLNSFYRVTGRSCTVLLDCLQPILLGMGDEELEIHYITEVLKSYRHQHHAISDPVRLIPRALSLLEHVPNPLLESKFYCAAGNYTFYRELDLQKAMLFFQKALELFNLCKDINTQCEVLICMAQVKYSVGDYCTAQMYATEAQKLSKLSPNLFQEARTLQIGAWCSRNFGDFKESMTQLHRSREILSTCGLSGGYIDHGLVVDQAETYLLKSEYAQARSIYHQIVETTSPDHNAVFYAVSLLNIAQIDVKVGGDAEGIYQKLNKAKDIFRSYAHVPEIVFCDMCQADMELREKKFEMAKSKFLKSGGIDNQVRSFCFEKLADIRAWPISEWQFKWPVIYCGDSYKSKDQLALHKALLFLGDVFTANKDKKTATSLYLVALQGFTHMDVHHSRGQCMMRLGDLADGEGHTSKALFFWKAARPLFELSLQAKDVARVDLRLAAAENAHQNTLLGCAAPVDLVENTEEVAGANHEESEDNLLAVPM</sequence>
<dbReference type="InterPro" id="IPR011990">
    <property type="entry name" value="TPR-like_helical_dom_sf"/>
</dbReference>
<reference evidence="2" key="1">
    <citation type="submission" date="2023-03" db="EMBL/GenBank/DDBJ databases">
        <title>Massive genome expansion in bonnet fungi (Mycena s.s.) driven by repeated elements and novel gene families across ecological guilds.</title>
        <authorList>
            <consortium name="Lawrence Berkeley National Laboratory"/>
            <person name="Harder C.B."/>
            <person name="Miyauchi S."/>
            <person name="Viragh M."/>
            <person name="Kuo A."/>
            <person name="Thoen E."/>
            <person name="Andreopoulos B."/>
            <person name="Lu D."/>
            <person name="Skrede I."/>
            <person name="Drula E."/>
            <person name="Henrissat B."/>
            <person name="Morin E."/>
            <person name="Kohler A."/>
            <person name="Barry K."/>
            <person name="LaButti K."/>
            <person name="Morin E."/>
            <person name="Salamov A."/>
            <person name="Lipzen A."/>
            <person name="Mereny Z."/>
            <person name="Hegedus B."/>
            <person name="Baldrian P."/>
            <person name="Stursova M."/>
            <person name="Weitz H."/>
            <person name="Taylor A."/>
            <person name="Grigoriev I.V."/>
            <person name="Nagy L.G."/>
            <person name="Martin F."/>
            <person name="Kauserud H."/>
        </authorList>
    </citation>
    <scope>NUCLEOTIDE SEQUENCE</scope>
    <source>
        <strain evidence="2">CBHHK002</strain>
    </source>
</reference>
<dbReference type="InterPro" id="IPR036537">
    <property type="entry name" value="Adaptor_Cbl_N_dom_sf"/>
</dbReference>
<name>A0AAD6ZS17_9AGAR</name>